<dbReference type="InterPro" id="IPR036047">
    <property type="entry name" value="F-box-like_dom_sf"/>
</dbReference>
<evidence type="ECO:0000313" key="2">
    <source>
        <dbReference type="EMBL" id="PWA93952.1"/>
    </source>
</evidence>
<keyword evidence="1" id="KW-0732">Signal</keyword>
<dbReference type="OrthoDB" id="1498438at2759"/>
<feature type="signal peptide" evidence="1">
    <location>
        <begin position="1"/>
        <end position="20"/>
    </location>
</feature>
<dbReference type="SUPFAM" id="SSF81383">
    <property type="entry name" value="F-box domain"/>
    <property type="match status" value="1"/>
</dbReference>
<comment type="caution">
    <text evidence="2">The sequence shown here is derived from an EMBL/GenBank/DDBJ whole genome shotgun (WGS) entry which is preliminary data.</text>
</comment>
<dbReference type="EMBL" id="PKPP01000344">
    <property type="protein sequence ID" value="PWA93952.1"/>
    <property type="molecule type" value="Genomic_DNA"/>
</dbReference>
<reference evidence="2 3" key="1">
    <citation type="journal article" date="2018" name="Mol. Plant">
        <title>The genome of Artemisia annua provides insight into the evolution of Asteraceae family and artemisinin biosynthesis.</title>
        <authorList>
            <person name="Shen Q."/>
            <person name="Zhang L."/>
            <person name="Liao Z."/>
            <person name="Wang S."/>
            <person name="Yan T."/>
            <person name="Shi P."/>
            <person name="Liu M."/>
            <person name="Fu X."/>
            <person name="Pan Q."/>
            <person name="Wang Y."/>
            <person name="Lv Z."/>
            <person name="Lu X."/>
            <person name="Zhang F."/>
            <person name="Jiang W."/>
            <person name="Ma Y."/>
            <person name="Chen M."/>
            <person name="Hao X."/>
            <person name="Li L."/>
            <person name="Tang Y."/>
            <person name="Lv G."/>
            <person name="Zhou Y."/>
            <person name="Sun X."/>
            <person name="Brodelius P.E."/>
            <person name="Rose J.K.C."/>
            <person name="Tang K."/>
        </authorList>
    </citation>
    <scope>NUCLEOTIDE SEQUENCE [LARGE SCALE GENOMIC DNA]</scope>
    <source>
        <strain evidence="3">cv. Huhao1</strain>
        <tissue evidence="2">Leaf</tissue>
    </source>
</reference>
<protein>
    <submittedName>
        <fullName evidence="2">F-box domain, cyclin-like protein</fullName>
    </submittedName>
</protein>
<accession>A0A2U1Q7Q5</accession>
<gene>
    <name evidence="2" type="ORF">CTI12_AA065720</name>
</gene>
<keyword evidence="3" id="KW-1185">Reference proteome</keyword>
<organism evidence="2 3">
    <name type="scientific">Artemisia annua</name>
    <name type="common">Sweet wormwood</name>
    <dbReference type="NCBI Taxonomy" id="35608"/>
    <lineage>
        <taxon>Eukaryota</taxon>
        <taxon>Viridiplantae</taxon>
        <taxon>Streptophyta</taxon>
        <taxon>Embryophyta</taxon>
        <taxon>Tracheophyta</taxon>
        <taxon>Spermatophyta</taxon>
        <taxon>Magnoliopsida</taxon>
        <taxon>eudicotyledons</taxon>
        <taxon>Gunneridae</taxon>
        <taxon>Pentapetalae</taxon>
        <taxon>asterids</taxon>
        <taxon>campanulids</taxon>
        <taxon>Asterales</taxon>
        <taxon>Asteraceae</taxon>
        <taxon>Asteroideae</taxon>
        <taxon>Anthemideae</taxon>
        <taxon>Artemisiinae</taxon>
        <taxon>Artemisia</taxon>
    </lineage>
</organism>
<feature type="chain" id="PRO_5015564328" evidence="1">
    <location>
        <begin position="21"/>
        <end position="232"/>
    </location>
</feature>
<proteinExistence type="predicted"/>
<evidence type="ECO:0000256" key="1">
    <source>
        <dbReference type="SAM" id="SignalP"/>
    </source>
</evidence>
<sequence length="232" mass="26431">MVGILSLPVDILTMIMVIVATSGNGARDLAWISATCKDFKEVAKQASVLKMLNFRDSISTCTLDYRKHRHPKDILFLCARYGNQIAESSFGKGILDGDYWCWLMTFLNSNPVRDESGSIICGPLWHPRLVRSFILHGRCQHISKIFVPLHRYIVSNSILKETRPYCAPSEIMDMCQYEQTRADILSYITQYAKSTGRPIEDFMVEPNKRPTSLAHRENVIAVFDLLFPPPPF</sequence>
<name>A0A2U1Q7Q5_ARTAN</name>
<dbReference type="Proteomes" id="UP000245207">
    <property type="component" value="Unassembled WGS sequence"/>
</dbReference>
<evidence type="ECO:0000313" key="3">
    <source>
        <dbReference type="Proteomes" id="UP000245207"/>
    </source>
</evidence>
<dbReference type="AlphaFoldDB" id="A0A2U1Q7Q5"/>